<sequence length="225" mass="23185">MVPPNSNEEAPRNRHQPGAARFDSSSSSAAVPIDSEHTLRHDVVSREKEEFGGFKFGSAFFGWLTATGLTVLLTALAAAVGAAIGLSQSGSVENAADAAEQNADSVGIVGVIVIAIVLLVSYYAGGYVAGRMARFSGAKQGIAVWIWAIAIAVIIGIVTAIAGSQWDILGTLNSFPRIPVTPETATTTGILTALGAAIITLLGAVLGGLAGMRYHRRVDRAGLGR</sequence>
<reference evidence="3 4" key="1">
    <citation type="submission" date="2016-09" db="EMBL/GenBank/DDBJ databases">
        <authorList>
            <person name="Capua I."/>
            <person name="De Benedictis P."/>
            <person name="Joannis T."/>
            <person name="Lombin L.H."/>
            <person name="Cattoli G."/>
        </authorList>
    </citation>
    <scope>NUCLEOTIDE SEQUENCE [LARGE SCALE GENOMIC DNA]</scope>
    <source>
        <strain evidence="3 4">NIO-1002</strain>
    </source>
</reference>
<dbReference type="RefSeq" id="WP_058230736.1">
    <property type="nucleotide sequence ID" value="NZ_FMYG01000001.1"/>
</dbReference>
<feature type="region of interest" description="Disordered" evidence="1">
    <location>
        <begin position="1"/>
        <end position="30"/>
    </location>
</feature>
<evidence type="ECO:0000313" key="3">
    <source>
        <dbReference type="EMBL" id="SDB82977.1"/>
    </source>
</evidence>
<keyword evidence="2" id="KW-1133">Transmembrane helix</keyword>
<feature type="transmembrane region" description="Helical" evidence="2">
    <location>
        <begin position="142"/>
        <end position="166"/>
    </location>
</feature>
<proteinExistence type="predicted"/>
<dbReference type="Proteomes" id="UP000183203">
    <property type="component" value="Unassembled WGS sequence"/>
</dbReference>
<name>A0A1G6GLX5_9MICO</name>
<feature type="transmembrane region" description="Helical" evidence="2">
    <location>
        <begin position="186"/>
        <end position="210"/>
    </location>
</feature>
<dbReference type="AlphaFoldDB" id="A0A1G6GLX5"/>
<gene>
    <name evidence="3" type="ORF">SAMN05216418_0417</name>
</gene>
<evidence type="ECO:0000313" key="4">
    <source>
        <dbReference type="Proteomes" id="UP000183203"/>
    </source>
</evidence>
<evidence type="ECO:0000256" key="2">
    <source>
        <dbReference type="SAM" id="Phobius"/>
    </source>
</evidence>
<feature type="transmembrane region" description="Helical" evidence="2">
    <location>
        <begin position="60"/>
        <end position="86"/>
    </location>
</feature>
<organism evidence="3 4">
    <name type="scientific">Microbacterium enclense</name>
    <dbReference type="NCBI Taxonomy" id="993073"/>
    <lineage>
        <taxon>Bacteria</taxon>
        <taxon>Bacillati</taxon>
        <taxon>Actinomycetota</taxon>
        <taxon>Actinomycetes</taxon>
        <taxon>Micrococcales</taxon>
        <taxon>Microbacteriaceae</taxon>
        <taxon>Microbacterium</taxon>
    </lineage>
</organism>
<dbReference type="EMBL" id="FMYG01000001">
    <property type="protein sequence ID" value="SDB82977.1"/>
    <property type="molecule type" value="Genomic_DNA"/>
</dbReference>
<accession>A0A1G6GLX5</accession>
<feature type="transmembrane region" description="Helical" evidence="2">
    <location>
        <begin position="106"/>
        <end position="130"/>
    </location>
</feature>
<keyword evidence="2" id="KW-0472">Membrane</keyword>
<keyword evidence="2" id="KW-0812">Transmembrane</keyword>
<protein>
    <submittedName>
        <fullName evidence="3">Uncharacterized protein</fullName>
    </submittedName>
</protein>
<dbReference type="STRING" id="993073.AS029_00900"/>
<evidence type="ECO:0000256" key="1">
    <source>
        <dbReference type="SAM" id="MobiDB-lite"/>
    </source>
</evidence>